<dbReference type="AlphaFoldDB" id="A0A9P1J1A4"/>
<dbReference type="EMBL" id="CANHGI010000006">
    <property type="protein sequence ID" value="CAI5455058.1"/>
    <property type="molecule type" value="Genomic_DNA"/>
</dbReference>
<dbReference type="OrthoDB" id="5844602at2759"/>
<proteinExistence type="predicted"/>
<organism evidence="2 3">
    <name type="scientific">Caenorhabditis angaria</name>
    <dbReference type="NCBI Taxonomy" id="860376"/>
    <lineage>
        <taxon>Eukaryota</taxon>
        <taxon>Metazoa</taxon>
        <taxon>Ecdysozoa</taxon>
        <taxon>Nematoda</taxon>
        <taxon>Chromadorea</taxon>
        <taxon>Rhabditida</taxon>
        <taxon>Rhabditina</taxon>
        <taxon>Rhabditomorpha</taxon>
        <taxon>Rhabditoidea</taxon>
        <taxon>Rhabditidae</taxon>
        <taxon>Peloderinae</taxon>
        <taxon>Caenorhabditis</taxon>
    </lineage>
</organism>
<name>A0A9P1J1A4_9PELO</name>
<evidence type="ECO:0000313" key="2">
    <source>
        <dbReference type="EMBL" id="CAI5455058.1"/>
    </source>
</evidence>
<dbReference type="PANTHER" id="PTHR31552">
    <property type="entry name" value="SERPENTINE RECEPTOR CLASS GAMMA"/>
    <property type="match status" value="1"/>
</dbReference>
<protein>
    <recommendedName>
        <fullName evidence="4">Serpentine receptor class gamma</fullName>
    </recommendedName>
</protein>
<dbReference type="Pfam" id="PF10323">
    <property type="entry name" value="7TM_GPCR_Srv"/>
    <property type="match status" value="1"/>
</dbReference>
<evidence type="ECO:0008006" key="4">
    <source>
        <dbReference type="Google" id="ProtNLM"/>
    </source>
</evidence>
<sequence>MQYYSEVAFFIEFTIFMRLRKYGGINYLFEPNEKLVGIVPRCVSGFHYYIKIVVYIGYLLFATNRLSSAINISAYNSVNISLWTPSLMKKIVLIKWILPIFFVLPTHAWPYFEYWFIVTSSSIRLANDEESTALVAYVDGIWCLSTCIYCMICYLVTCILIRKNWKRVNTDSKTLAQASAERSLLISAILSFIVLTLNTVVQVVTIVNSWGGMQDLLFIQDLSYPMIDLMYSHFPWALLSTSSVMRKHLTYDIKQFLRTTLKLDDASVNIIRVGPTTSPMTRMTTMRASIK</sequence>
<dbReference type="PANTHER" id="PTHR31552:SF31">
    <property type="entry name" value="SERPENTINE RECEPTOR CLASS GAMMA"/>
    <property type="match status" value="1"/>
</dbReference>
<accession>A0A9P1J1A4</accession>
<keyword evidence="1" id="KW-0472">Membrane</keyword>
<gene>
    <name evidence="2" type="ORF">CAMP_LOCUS17695</name>
</gene>
<evidence type="ECO:0000313" key="3">
    <source>
        <dbReference type="Proteomes" id="UP001152747"/>
    </source>
</evidence>
<comment type="caution">
    <text evidence="2">The sequence shown here is derived from an EMBL/GenBank/DDBJ whole genome shotgun (WGS) entry which is preliminary data.</text>
</comment>
<keyword evidence="1" id="KW-0812">Transmembrane</keyword>
<feature type="transmembrane region" description="Helical" evidence="1">
    <location>
        <begin position="183"/>
        <end position="210"/>
    </location>
</feature>
<dbReference type="InterPro" id="IPR019426">
    <property type="entry name" value="7TM_GPCR_serpentine_rcpt_Srv"/>
</dbReference>
<evidence type="ECO:0000256" key="1">
    <source>
        <dbReference type="SAM" id="Phobius"/>
    </source>
</evidence>
<keyword evidence="1" id="KW-1133">Transmembrane helix</keyword>
<keyword evidence="3" id="KW-1185">Reference proteome</keyword>
<dbReference type="Proteomes" id="UP001152747">
    <property type="component" value="Unassembled WGS sequence"/>
</dbReference>
<reference evidence="2" key="1">
    <citation type="submission" date="2022-11" db="EMBL/GenBank/DDBJ databases">
        <authorList>
            <person name="Kikuchi T."/>
        </authorList>
    </citation>
    <scope>NUCLEOTIDE SEQUENCE</scope>
    <source>
        <strain evidence="2">PS1010</strain>
    </source>
</reference>
<feature type="transmembrane region" description="Helical" evidence="1">
    <location>
        <begin position="92"/>
        <end position="112"/>
    </location>
</feature>
<feature type="transmembrane region" description="Helical" evidence="1">
    <location>
        <begin position="222"/>
        <end position="239"/>
    </location>
</feature>
<feature type="transmembrane region" description="Helical" evidence="1">
    <location>
        <begin position="132"/>
        <end position="162"/>
    </location>
</feature>